<feature type="compositionally biased region" description="Polar residues" evidence="1">
    <location>
        <begin position="56"/>
        <end position="71"/>
    </location>
</feature>
<name>A0A7T8JUB8_CALRO</name>
<feature type="region of interest" description="Disordered" evidence="1">
    <location>
        <begin position="1"/>
        <end position="87"/>
    </location>
</feature>
<sequence length="87" mass="9761">NEEDEESPASSSESEQCLEEEQQQLRQQEEDDEEAANDEDPCLRLSDPSNPERRNSSASRQSFQIQVTKSSTDQEENPGSPGKVETC</sequence>
<feature type="non-terminal residue" evidence="2">
    <location>
        <position position="87"/>
    </location>
</feature>
<organism evidence="2 3">
    <name type="scientific">Caligus rogercresseyi</name>
    <name type="common">Sea louse</name>
    <dbReference type="NCBI Taxonomy" id="217165"/>
    <lineage>
        <taxon>Eukaryota</taxon>
        <taxon>Metazoa</taxon>
        <taxon>Ecdysozoa</taxon>
        <taxon>Arthropoda</taxon>
        <taxon>Crustacea</taxon>
        <taxon>Multicrustacea</taxon>
        <taxon>Hexanauplia</taxon>
        <taxon>Copepoda</taxon>
        <taxon>Siphonostomatoida</taxon>
        <taxon>Caligidae</taxon>
        <taxon>Caligus</taxon>
    </lineage>
</organism>
<feature type="compositionally biased region" description="Acidic residues" evidence="1">
    <location>
        <begin position="29"/>
        <end position="40"/>
    </location>
</feature>
<dbReference type="AlphaFoldDB" id="A0A7T8JUB8"/>
<proteinExistence type="predicted"/>
<feature type="non-terminal residue" evidence="2">
    <location>
        <position position="1"/>
    </location>
</feature>
<evidence type="ECO:0000256" key="1">
    <source>
        <dbReference type="SAM" id="MobiDB-lite"/>
    </source>
</evidence>
<dbReference type="EMBL" id="CP045908">
    <property type="protein sequence ID" value="QQP33158.1"/>
    <property type="molecule type" value="Genomic_DNA"/>
</dbReference>
<keyword evidence="3" id="KW-1185">Reference proteome</keyword>
<dbReference type="Proteomes" id="UP000595437">
    <property type="component" value="Chromosome 19"/>
</dbReference>
<evidence type="ECO:0000313" key="3">
    <source>
        <dbReference type="Proteomes" id="UP000595437"/>
    </source>
</evidence>
<reference evidence="3" key="1">
    <citation type="submission" date="2021-01" db="EMBL/GenBank/DDBJ databases">
        <title>Caligus Genome Assembly.</title>
        <authorList>
            <person name="Gallardo-Escarate C."/>
        </authorList>
    </citation>
    <scope>NUCLEOTIDE SEQUENCE [LARGE SCALE GENOMIC DNA]</scope>
</reference>
<accession>A0A7T8JUB8</accession>
<gene>
    <name evidence="2" type="ORF">FKW44_024444</name>
</gene>
<protein>
    <submittedName>
        <fullName evidence="2">Uncharacterized protein</fullName>
    </submittedName>
</protein>
<evidence type="ECO:0000313" key="2">
    <source>
        <dbReference type="EMBL" id="QQP33158.1"/>
    </source>
</evidence>